<reference evidence="3" key="1">
    <citation type="submission" date="2022-10" db="EMBL/GenBank/DDBJ databases">
        <title>The complete genomes of actinobacterial strains from the NBC collection.</title>
        <authorList>
            <person name="Joergensen T.S."/>
            <person name="Alvarez Arevalo M."/>
            <person name="Sterndorff E.B."/>
            <person name="Faurdal D."/>
            <person name="Vuksanovic O."/>
            <person name="Mourched A.-S."/>
            <person name="Charusanti P."/>
            <person name="Shaw S."/>
            <person name="Blin K."/>
            <person name="Weber T."/>
        </authorList>
    </citation>
    <scope>NUCLEOTIDE SEQUENCE</scope>
    <source>
        <strain evidence="3">NBC_00248</strain>
    </source>
</reference>
<feature type="compositionally biased region" description="Basic and acidic residues" evidence="1">
    <location>
        <begin position="29"/>
        <end position="38"/>
    </location>
</feature>
<feature type="region of interest" description="Disordered" evidence="1">
    <location>
        <begin position="26"/>
        <end position="67"/>
    </location>
</feature>
<keyword evidence="2" id="KW-0732">Signal</keyword>
<dbReference type="EMBL" id="CP108090">
    <property type="protein sequence ID" value="WUQ13270.1"/>
    <property type="molecule type" value="Genomic_DNA"/>
</dbReference>
<evidence type="ECO:0000313" key="4">
    <source>
        <dbReference type="Proteomes" id="UP001432039"/>
    </source>
</evidence>
<dbReference type="RefSeq" id="WP_328962286.1">
    <property type="nucleotide sequence ID" value="NZ_CP108090.1"/>
</dbReference>
<evidence type="ECO:0000313" key="3">
    <source>
        <dbReference type="EMBL" id="WUQ13270.1"/>
    </source>
</evidence>
<feature type="compositionally biased region" description="Polar residues" evidence="1">
    <location>
        <begin position="56"/>
        <end position="67"/>
    </location>
</feature>
<proteinExistence type="predicted"/>
<evidence type="ECO:0000256" key="2">
    <source>
        <dbReference type="SAM" id="SignalP"/>
    </source>
</evidence>
<accession>A0ABZ1TBM4</accession>
<dbReference type="Proteomes" id="UP001432039">
    <property type="component" value="Chromosome"/>
</dbReference>
<feature type="signal peptide" evidence="2">
    <location>
        <begin position="1"/>
        <end position="26"/>
    </location>
</feature>
<protein>
    <submittedName>
        <fullName evidence="3">Uncharacterized protein</fullName>
    </submittedName>
</protein>
<name>A0ABZ1TBM4_STRVG</name>
<organism evidence="3 4">
    <name type="scientific">Streptomyces virginiae</name>
    <name type="common">Streptomyces cinnamonensis</name>
    <dbReference type="NCBI Taxonomy" id="1961"/>
    <lineage>
        <taxon>Bacteria</taxon>
        <taxon>Bacillati</taxon>
        <taxon>Actinomycetota</taxon>
        <taxon>Actinomycetes</taxon>
        <taxon>Kitasatosporales</taxon>
        <taxon>Streptomycetaceae</taxon>
        <taxon>Streptomyces</taxon>
    </lineage>
</organism>
<feature type="chain" id="PRO_5046213128" evidence="2">
    <location>
        <begin position="27"/>
        <end position="67"/>
    </location>
</feature>
<keyword evidence="4" id="KW-1185">Reference proteome</keyword>
<gene>
    <name evidence="3" type="ORF">OG517_18530</name>
</gene>
<evidence type="ECO:0000256" key="1">
    <source>
        <dbReference type="SAM" id="MobiDB-lite"/>
    </source>
</evidence>
<sequence length="67" mass="6943">MIMNRIRQALVAALAVGALAGGLALADPDAPRPVRADDSSWNLVTPSPSQPAPAESTMSRLGDSSWN</sequence>